<keyword evidence="1" id="KW-0560">Oxidoreductase</keyword>
<dbReference type="EMBL" id="PSYR01000002">
    <property type="protein sequence ID" value="RCN56711.1"/>
    <property type="molecule type" value="Genomic_DNA"/>
</dbReference>
<dbReference type="RefSeq" id="WP_114283225.1">
    <property type="nucleotide sequence ID" value="NZ_PSYR01000002.1"/>
</dbReference>
<dbReference type="AlphaFoldDB" id="A0A368HGU6"/>
<dbReference type="GO" id="GO:0005829">
    <property type="term" value="C:cytosol"/>
    <property type="evidence" value="ECO:0007669"/>
    <property type="project" value="TreeGrafter"/>
</dbReference>
<keyword evidence="5" id="KW-1185">Reference proteome</keyword>
<dbReference type="Proteomes" id="UP000253250">
    <property type="component" value="Unassembled WGS sequence"/>
</dbReference>
<evidence type="ECO:0000313" key="4">
    <source>
        <dbReference type="EMBL" id="RCN56711.1"/>
    </source>
</evidence>
<sequence length="359" mass="39943">MEFDLFYELAVPDFAGRSERQVYEETLEEIALADSLGFGTAWLTEHHFMPQYAHGSAPDLFLAAAAQRTRRIRLGHGIVPLPYHHPLQVAERAATLDLLSGGRLELGIGRGFSPKEYETFGVRTEDSRGLVDEGLEILIKALTEPGPIGFEGRHFRFADIAVRPRPLQQPHPPLWMAAVSPESFELAARLGLGVLAGPFKPWFMVKEDIRRYRAAYARHHGEHPARPPRVGMTLGIFCLTDGAQARGIARTNITWFYRELLRLTAPLLSRLQDGYEYYRRFGALAPLLKGGVNLPILERLGMVVAGDPEHCRKRLRTYAEAGVDHLLCAVGAGASPTDQNRQALMLLSEQVLPVFSCAS</sequence>
<organism evidence="4 5">
    <name type="scientific">Acidiferrobacter thiooxydans</name>
    <dbReference type="NCBI Taxonomy" id="163359"/>
    <lineage>
        <taxon>Bacteria</taxon>
        <taxon>Pseudomonadati</taxon>
        <taxon>Pseudomonadota</taxon>
        <taxon>Gammaproteobacteria</taxon>
        <taxon>Acidiferrobacterales</taxon>
        <taxon>Acidiferrobacteraceae</taxon>
        <taxon>Acidiferrobacter</taxon>
    </lineage>
</organism>
<reference evidence="4 5" key="1">
    <citation type="submission" date="2018-02" db="EMBL/GenBank/DDBJ databases">
        <title>Insights into the biology of acidophilic members of the Acidiferrobacteraceae family derived from comparative genomic analyses.</title>
        <authorList>
            <person name="Issotta F."/>
            <person name="Thyssen C."/>
            <person name="Mena C."/>
            <person name="Moya A."/>
            <person name="Bellenberg S."/>
            <person name="Sproer C."/>
            <person name="Covarrubias P.C."/>
            <person name="Sand W."/>
            <person name="Quatrini R."/>
            <person name="Vera M."/>
        </authorList>
    </citation>
    <scope>NUCLEOTIDE SEQUENCE [LARGE SCALE GENOMIC DNA]</scope>
    <source>
        <strain evidence="5">m-1</strain>
    </source>
</reference>
<feature type="domain" description="Luciferase-like" evidence="3">
    <location>
        <begin position="15"/>
        <end position="325"/>
    </location>
</feature>
<protein>
    <submittedName>
        <fullName evidence="4">LLM class flavin-dependent oxidoreductase</fullName>
    </submittedName>
</protein>
<dbReference type="InterPro" id="IPR050766">
    <property type="entry name" value="Bact_Lucif_Oxidored"/>
</dbReference>
<dbReference type="SUPFAM" id="SSF51679">
    <property type="entry name" value="Bacterial luciferase-like"/>
    <property type="match status" value="1"/>
</dbReference>
<evidence type="ECO:0000256" key="2">
    <source>
        <dbReference type="ARBA" id="ARBA00023033"/>
    </source>
</evidence>
<dbReference type="OrthoDB" id="7903015at2"/>
<dbReference type="Gene3D" id="3.20.20.30">
    <property type="entry name" value="Luciferase-like domain"/>
    <property type="match status" value="1"/>
</dbReference>
<dbReference type="InterPro" id="IPR036661">
    <property type="entry name" value="Luciferase-like_sf"/>
</dbReference>
<dbReference type="PANTHER" id="PTHR30137:SF8">
    <property type="entry name" value="BLR5498 PROTEIN"/>
    <property type="match status" value="1"/>
</dbReference>
<evidence type="ECO:0000313" key="5">
    <source>
        <dbReference type="Proteomes" id="UP000253250"/>
    </source>
</evidence>
<keyword evidence="2" id="KW-0503">Monooxygenase</keyword>
<accession>A0A368HGU6</accession>
<dbReference type="Pfam" id="PF00296">
    <property type="entry name" value="Bac_luciferase"/>
    <property type="match status" value="1"/>
</dbReference>
<evidence type="ECO:0000256" key="1">
    <source>
        <dbReference type="ARBA" id="ARBA00023002"/>
    </source>
</evidence>
<name>A0A368HGU6_9GAMM</name>
<dbReference type="PANTHER" id="PTHR30137">
    <property type="entry name" value="LUCIFERASE-LIKE MONOOXYGENASE"/>
    <property type="match status" value="1"/>
</dbReference>
<dbReference type="InterPro" id="IPR011251">
    <property type="entry name" value="Luciferase-like_dom"/>
</dbReference>
<proteinExistence type="predicted"/>
<dbReference type="GO" id="GO:0016705">
    <property type="term" value="F:oxidoreductase activity, acting on paired donors, with incorporation or reduction of molecular oxygen"/>
    <property type="evidence" value="ECO:0007669"/>
    <property type="project" value="InterPro"/>
</dbReference>
<dbReference type="CDD" id="cd00347">
    <property type="entry name" value="Flavin_utilizing_monoxygenases"/>
    <property type="match status" value="1"/>
</dbReference>
<comment type="caution">
    <text evidence="4">The sequence shown here is derived from an EMBL/GenBank/DDBJ whole genome shotgun (WGS) entry which is preliminary data.</text>
</comment>
<evidence type="ECO:0000259" key="3">
    <source>
        <dbReference type="Pfam" id="PF00296"/>
    </source>
</evidence>
<dbReference type="GO" id="GO:0004497">
    <property type="term" value="F:monooxygenase activity"/>
    <property type="evidence" value="ECO:0007669"/>
    <property type="project" value="UniProtKB-KW"/>
</dbReference>
<gene>
    <name evidence="4" type="ORF">C4900_13155</name>
</gene>